<evidence type="ECO:0000313" key="3">
    <source>
        <dbReference type="Proteomes" id="UP000033434"/>
    </source>
</evidence>
<dbReference type="PANTHER" id="PTHR33840:SF1">
    <property type="entry name" value="TLE1 PHOSPHOLIPASE DOMAIN-CONTAINING PROTEIN"/>
    <property type="match status" value="1"/>
</dbReference>
<dbReference type="EMBL" id="AUXW01000135">
    <property type="protein sequence ID" value="KKE84571.1"/>
    <property type="molecule type" value="Genomic_DNA"/>
</dbReference>
<dbReference type="AlphaFoldDB" id="A0A0F6AFI9"/>
<reference evidence="2 3" key="1">
    <citation type="journal article" date="2015" name="BMC Genomics">
        <title>Genome mining reveals unlocked bioactive potential of marine Gram-negative bacteria.</title>
        <authorList>
            <person name="Machado H."/>
            <person name="Sonnenschein E.C."/>
            <person name="Melchiorsen J."/>
            <person name="Gram L."/>
        </authorList>
    </citation>
    <scope>NUCLEOTIDE SEQUENCE [LARGE SCALE GENOMIC DNA]</scope>
    <source>
        <strain evidence="2 3">S4054</strain>
    </source>
</reference>
<feature type="domain" description="T6SS Phospholipase effector Tle1-like catalytic" evidence="1">
    <location>
        <begin position="260"/>
        <end position="376"/>
    </location>
</feature>
<dbReference type="PANTHER" id="PTHR33840">
    <property type="match status" value="1"/>
</dbReference>
<proteinExistence type="predicted"/>
<dbReference type="Proteomes" id="UP000033434">
    <property type="component" value="Unassembled WGS sequence"/>
</dbReference>
<gene>
    <name evidence="2" type="ORF">N479_08380</name>
</gene>
<sequence length="696" mass="78617">MYAQSRVDTQSGIEDLITKLEAFDKPKGEQVTELYSATKLPGDIRQALKPHASSWVVIKTPETWRELRSSHDTQLVLKEKKGHVLIAHAKHATTKDELIVLKKTTAMPRAQALQGSAGALSYHDTSATPDTQAHVPVDYTQSPDLNDQRLIVTIEGKIPISIVMRGGPTVLSRSNNGLTQDQLLFPRLEDDTHYSLSAKILGVPEQVLIPNMAFKDFKSLDKLKALNIGKCGGVQLLDHQVISEGHVKLSLLSEPPSFGLFFDGTGNNRTNDNKVIGDDKEPTNVTKLYELYPYDESFVQRAYVEGIGTRDNKSDNTMDLAFANSFDDKVKRGLDELQDYCISDLPKLIQLVHIDVFGFSRGATAARCFVNQVHEITRNNPDYWGGITPMIRFLGPFDTVSSIGGDGDDHHNEYYAKQKLDYLVNLDINEHSAGFVYHPVAYDERRDNFPLHSLKTPDGNTASNIQEITLPGAHADVGGGYSHHSTTIKYPRQYIEGHPSHPHHDTRLAAKKAELEQKYHWPGIDITFVKMGTGLNKNKRLKKRPENTVITTYKPRWYRQVNNQLPHYALHAMYAEAVKYGVPFLPIDTLSSIYQRNGKRTYQYELPDELKSTVEAAMRGGVKSQDWQWLYQYYIHHSHKYAGFVDTIAYSVEDEAEFVADNGIREIFYNTPSNCVSSQGRWQVFNIGVNPQWRKE</sequence>
<feature type="domain" description="T6SS Phospholipase effector Tle1-like catalytic" evidence="1">
    <location>
        <begin position="389"/>
        <end position="486"/>
    </location>
</feature>
<evidence type="ECO:0000259" key="1">
    <source>
        <dbReference type="Pfam" id="PF09994"/>
    </source>
</evidence>
<comment type="caution">
    <text evidence="2">The sequence shown here is derived from an EMBL/GenBank/DDBJ whole genome shotgun (WGS) entry which is preliminary data.</text>
</comment>
<protein>
    <recommendedName>
        <fullName evidence="1">T6SS Phospholipase effector Tle1-like catalytic domain-containing protein</fullName>
    </recommendedName>
</protein>
<dbReference type="RefSeq" id="WP_052960900.1">
    <property type="nucleotide sequence ID" value="NZ_AUXW01000135.1"/>
</dbReference>
<dbReference type="PATRIC" id="fig|1129367.4.peg.1448"/>
<accession>A0A0F6AFI9</accession>
<evidence type="ECO:0000313" key="2">
    <source>
        <dbReference type="EMBL" id="KKE84571.1"/>
    </source>
</evidence>
<dbReference type="InterPro" id="IPR018712">
    <property type="entry name" value="Tle1-like_cat"/>
</dbReference>
<name>A0A0F6AFI9_9GAMM</name>
<dbReference type="Pfam" id="PF09994">
    <property type="entry name" value="T6SS_Tle1-like_cat"/>
    <property type="match status" value="2"/>
</dbReference>
<organism evidence="2 3">
    <name type="scientific">Pseudoalteromonas luteoviolacea S4054</name>
    <dbReference type="NCBI Taxonomy" id="1129367"/>
    <lineage>
        <taxon>Bacteria</taxon>
        <taxon>Pseudomonadati</taxon>
        <taxon>Pseudomonadota</taxon>
        <taxon>Gammaproteobacteria</taxon>
        <taxon>Alteromonadales</taxon>
        <taxon>Pseudoalteromonadaceae</taxon>
        <taxon>Pseudoalteromonas</taxon>
    </lineage>
</organism>